<feature type="compositionally biased region" description="Polar residues" evidence="9">
    <location>
        <begin position="91"/>
        <end position="102"/>
    </location>
</feature>
<keyword evidence="2 6" id="KW-0378">Hydrolase</keyword>
<dbReference type="Pfam" id="PF00270">
    <property type="entry name" value="DEAD"/>
    <property type="match status" value="1"/>
</dbReference>
<dbReference type="SMART" id="SM01178">
    <property type="entry name" value="DUF4217"/>
    <property type="match status" value="1"/>
</dbReference>
<feature type="domain" description="Helicase ATP-binding" evidence="10">
    <location>
        <begin position="141"/>
        <end position="327"/>
    </location>
</feature>
<name>A0A7G2CBE0_9TRYP</name>
<dbReference type="EMBL" id="LR877149">
    <property type="protein sequence ID" value="CAD2215352.1"/>
    <property type="molecule type" value="Genomic_DNA"/>
</dbReference>
<dbReference type="VEuPathDB" id="TriTrypDB:ADEAN_000280700"/>
<dbReference type="GO" id="GO:0003723">
    <property type="term" value="F:RNA binding"/>
    <property type="evidence" value="ECO:0007669"/>
    <property type="project" value="UniProtKB-UniRule"/>
</dbReference>
<dbReference type="InterPro" id="IPR001650">
    <property type="entry name" value="Helicase_C-like"/>
</dbReference>
<evidence type="ECO:0000256" key="7">
    <source>
        <dbReference type="RuleBase" id="RU365068"/>
    </source>
</evidence>
<comment type="function">
    <text evidence="7">RNA helicase.</text>
</comment>
<feature type="coiled-coil region" evidence="8">
    <location>
        <begin position="420"/>
        <end position="448"/>
    </location>
</feature>
<dbReference type="InterPro" id="IPR000629">
    <property type="entry name" value="RNA-helicase_DEAD-box_CS"/>
</dbReference>
<dbReference type="Pfam" id="PF13959">
    <property type="entry name" value="CTE_SPB4"/>
    <property type="match status" value="1"/>
</dbReference>
<evidence type="ECO:0000256" key="4">
    <source>
        <dbReference type="ARBA" id="ARBA00022840"/>
    </source>
</evidence>
<feature type="region of interest" description="Disordered" evidence="9">
    <location>
        <begin position="83"/>
        <end position="104"/>
    </location>
</feature>
<evidence type="ECO:0000256" key="5">
    <source>
        <dbReference type="ARBA" id="ARBA00022884"/>
    </source>
</evidence>
<dbReference type="SUPFAM" id="SSF52540">
    <property type="entry name" value="P-loop containing nucleoside triphosphate hydrolases"/>
    <property type="match status" value="1"/>
</dbReference>
<evidence type="ECO:0000256" key="3">
    <source>
        <dbReference type="ARBA" id="ARBA00022806"/>
    </source>
</evidence>
<keyword evidence="13" id="KW-1185">Reference proteome</keyword>
<dbReference type="InterPro" id="IPR025313">
    <property type="entry name" value="SPB4-like_CTE"/>
</dbReference>
<dbReference type="GO" id="GO:0003724">
    <property type="term" value="F:RNA helicase activity"/>
    <property type="evidence" value="ECO:0007669"/>
    <property type="project" value="UniProtKB-EC"/>
</dbReference>
<gene>
    <name evidence="12" type="ORF">ADEAN_000280700</name>
</gene>
<dbReference type="PROSITE" id="PS00039">
    <property type="entry name" value="DEAD_ATP_HELICASE"/>
    <property type="match status" value="1"/>
</dbReference>
<dbReference type="SMART" id="SM00487">
    <property type="entry name" value="DEXDc"/>
    <property type="match status" value="1"/>
</dbReference>
<dbReference type="GO" id="GO:0016787">
    <property type="term" value="F:hydrolase activity"/>
    <property type="evidence" value="ECO:0007669"/>
    <property type="project" value="UniProtKB-KW"/>
</dbReference>
<dbReference type="AlphaFoldDB" id="A0A7G2CBE0"/>
<comment type="catalytic activity">
    <reaction evidence="7">
        <text>ATP + H2O = ADP + phosphate + H(+)</text>
        <dbReference type="Rhea" id="RHEA:13065"/>
        <dbReference type="ChEBI" id="CHEBI:15377"/>
        <dbReference type="ChEBI" id="CHEBI:15378"/>
        <dbReference type="ChEBI" id="CHEBI:30616"/>
        <dbReference type="ChEBI" id="CHEBI:43474"/>
        <dbReference type="ChEBI" id="CHEBI:456216"/>
        <dbReference type="EC" id="3.6.4.13"/>
    </reaction>
</comment>
<evidence type="ECO:0000259" key="10">
    <source>
        <dbReference type="PROSITE" id="PS51192"/>
    </source>
</evidence>
<feature type="region of interest" description="Disordered" evidence="9">
    <location>
        <begin position="690"/>
        <end position="717"/>
    </location>
</feature>
<comment type="similarity">
    <text evidence="6">Belongs to the DEAD box helicase family.</text>
</comment>
<dbReference type="SMART" id="SM00490">
    <property type="entry name" value="HELICc"/>
    <property type="match status" value="1"/>
</dbReference>
<evidence type="ECO:0000256" key="9">
    <source>
        <dbReference type="SAM" id="MobiDB-lite"/>
    </source>
</evidence>
<dbReference type="GO" id="GO:0005524">
    <property type="term" value="F:ATP binding"/>
    <property type="evidence" value="ECO:0007669"/>
    <property type="project" value="UniProtKB-UniRule"/>
</dbReference>
<evidence type="ECO:0000313" key="12">
    <source>
        <dbReference type="EMBL" id="CAD2215352.1"/>
    </source>
</evidence>
<evidence type="ECO:0000256" key="6">
    <source>
        <dbReference type="RuleBase" id="RU000492"/>
    </source>
</evidence>
<reference evidence="12 13" key="1">
    <citation type="submission" date="2020-08" db="EMBL/GenBank/DDBJ databases">
        <authorList>
            <person name="Newling K."/>
            <person name="Davey J."/>
            <person name="Forrester S."/>
        </authorList>
    </citation>
    <scope>NUCLEOTIDE SEQUENCE [LARGE SCALE GENOMIC DNA]</scope>
    <source>
        <strain evidence="13">Crithidia deanei Carvalho (ATCC PRA-265)</strain>
    </source>
</reference>
<sequence length="758" mass="85191">MSFLNVSGLGSRDEEQNALTKLAGGSASLLDAINRVSAPPEFPAPPATVPADSPLPKADHSATKVSTTKEAPKVSTAAVVKKTLKTKPSEKSNTSHFTAESSSDLKELPPLNELVHPKLLRPLTDAMKIESLTRIQQLCWGSMVDQTSDVLIRSETGSGKTLAYVLPTVHRILKECDSNPINRDVGTVCIIMSPTRELILQVVHTCTVLLRCAQFLTVGGVHGGENRHKEKARLRKGIHLLVCTPGRLLDHLKSTTCFTLSRLETIVMDEADRLLDLGFEKAIREIMGILPEKCPNFKNVKRVLVSATITDGVERLSHFALRQNVRRIGETEDTFSIPAKLRQNFVAVPVKHRLAVLFSFIRAQLDSGAEKIIVFVSTADAAEFLYYVFSRIKNPFKQSSTLSGRTKVRRSHSKGVKKMVEKANQHIHNEEEEIVTFAEEDASDADEEPTPQMGGKGDGFIDVNVFKLHGNMTQTDRASVFNAFKHGSNTHLPTNKGVLLCTDVAARGLDMPRIDWIVHYDPPTDPTSYIHRIGRTARIGNSGDSILFLAPTQVGYASYLTNFIHSQIQSENKGEDSMTERKYERFLFYLTKLDTKSNHFWPHSTATLERAICRLVMGRDNDEGATDSLQRIAFFAYQSYVRAYAGLPREIKNAYFNEDLHLGHVAHSFGIDKSPKEVQRELQQYIKEDRVLSRDNRKGTTSFTDNSRRKRQRVEVEHDERYHSMVVQKQRKLTRDWAEKRKENSTKIKPLQFSEFDA</sequence>
<dbReference type="InterPro" id="IPR011545">
    <property type="entry name" value="DEAD/DEAH_box_helicase_dom"/>
</dbReference>
<feature type="domain" description="Helicase C-terminal" evidence="11">
    <location>
        <begin position="422"/>
        <end position="584"/>
    </location>
</feature>
<evidence type="ECO:0000256" key="2">
    <source>
        <dbReference type="ARBA" id="ARBA00022801"/>
    </source>
</evidence>
<dbReference type="EC" id="3.6.4.13" evidence="7"/>
<dbReference type="Gene3D" id="3.40.50.300">
    <property type="entry name" value="P-loop containing nucleotide triphosphate hydrolases"/>
    <property type="match status" value="2"/>
</dbReference>
<evidence type="ECO:0000256" key="1">
    <source>
        <dbReference type="ARBA" id="ARBA00022741"/>
    </source>
</evidence>
<organism evidence="12 13">
    <name type="scientific">Angomonas deanei</name>
    <dbReference type="NCBI Taxonomy" id="59799"/>
    <lineage>
        <taxon>Eukaryota</taxon>
        <taxon>Discoba</taxon>
        <taxon>Euglenozoa</taxon>
        <taxon>Kinetoplastea</taxon>
        <taxon>Metakinetoplastina</taxon>
        <taxon>Trypanosomatida</taxon>
        <taxon>Trypanosomatidae</taxon>
        <taxon>Strigomonadinae</taxon>
        <taxon>Angomonas</taxon>
    </lineage>
</organism>
<evidence type="ECO:0000259" key="11">
    <source>
        <dbReference type="PROSITE" id="PS51194"/>
    </source>
</evidence>
<protein>
    <recommendedName>
        <fullName evidence="7">ATP-dependent RNA helicase</fullName>
        <ecNumber evidence="7">3.6.4.13</ecNumber>
    </recommendedName>
</protein>
<accession>A0A7G2CBE0</accession>
<feature type="compositionally biased region" description="Basic and acidic residues" evidence="9">
    <location>
        <begin position="733"/>
        <end position="746"/>
    </location>
</feature>
<dbReference type="PANTHER" id="PTHR24031">
    <property type="entry name" value="RNA HELICASE"/>
    <property type="match status" value="1"/>
</dbReference>
<dbReference type="PROSITE" id="PS51192">
    <property type="entry name" value="HELICASE_ATP_BIND_1"/>
    <property type="match status" value="1"/>
</dbReference>
<dbReference type="InterPro" id="IPR014001">
    <property type="entry name" value="Helicase_ATP-bd"/>
</dbReference>
<evidence type="ECO:0000313" key="13">
    <source>
        <dbReference type="Proteomes" id="UP000515908"/>
    </source>
</evidence>
<dbReference type="InterPro" id="IPR027417">
    <property type="entry name" value="P-loop_NTPase"/>
</dbReference>
<evidence type="ECO:0000256" key="8">
    <source>
        <dbReference type="SAM" id="Coils"/>
    </source>
</evidence>
<dbReference type="CDD" id="cd18787">
    <property type="entry name" value="SF2_C_DEAD"/>
    <property type="match status" value="1"/>
</dbReference>
<keyword evidence="4 6" id="KW-0067">ATP-binding</keyword>
<keyword evidence="1 6" id="KW-0547">Nucleotide-binding</keyword>
<comment type="domain">
    <text evidence="7">The Q motif is unique to and characteristic of the DEAD box family of RNA helicases and controls ATP binding and hydrolysis.</text>
</comment>
<feature type="region of interest" description="Disordered" evidence="9">
    <location>
        <begin position="732"/>
        <end position="758"/>
    </location>
</feature>
<dbReference type="PROSITE" id="PS51194">
    <property type="entry name" value="HELICASE_CTER"/>
    <property type="match status" value="1"/>
</dbReference>
<feature type="region of interest" description="Disordered" evidence="9">
    <location>
        <begin position="37"/>
        <end position="70"/>
    </location>
</feature>
<keyword evidence="8" id="KW-0175">Coiled coil</keyword>
<proteinExistence type="inferred from homology"/>
<dbReference type="Pfam" id="PF00271">
    <property type="entry name" value="Helicase_C"/>
    <property type="match status" value="1"/>
</dbReference>
<dbReference type="Proteomes" id="UP000515908">
    <property type="component" value="Chromosome 05"/>
</dbReference>
<keyword evidence="3 6" id="KW-0347">Helicase</keyword>
<keyword evidence="5 7" id="KW-0694">RNA-binding</keyword>